<keyword evidence="2" id="KW-1133">Transmembrane helix</keyword>
<organism evidence="3 4">
    <name type="scientific">Musa troglodytarum</name>
    <name type="common">fe'i banana</name>
    <dbReference type="NCBI Taxonomy" id="320322"/>
    <lineage>
        <taxon>Eukaryota</taxon>
        <taxon>Viridiplantae</taxon>
        <taxon>Streptophyta</taxon>
        <taxon>Embryophyta</taxon>
        <taxon>Tracheophyta</taxon>
        <taxon>Spermatophyta</taxon>
        <taxon>Magnoliopsida</taxon>
        <taxon>Liliopsida</taxon>
        <taxon>Zingiberales</taxon>
        <taxon>Musaceae</taxon>
        <taxon>Musa</taxon>
    </lineage>
</organism>
<dbReference type="PANTHER" id="PTHR33564">
    <property type="entry name" value="TRANSMEMBRANE PROTEIN"/>
    <property type="match status" value="1"/>
</dbReference>
<feature type="region of interest" description="Disordered" evidence="1">
    <location>
        <begin position="78"/>
        <end position="98"/>
    </location>
</feature>
<accession>A0A9E7KQY8</accession>
<gene>
    <name evidence="3" type="ORF">MUK42_03280</name>
</gene>
<dbReference type="AlphaFoldDB" id="A0A9E7KQY8"/>
<dbReference type="Proteomes" id="UP001055439">
    <property type="component" value="Chromosome 8"/>
</dbReference>
<proteinExistence type="predicted"/>
<evidence type="ECO:0000313" key="3">
    <source>
        <dbReference type="EMBL" id="URE30563.1"/>
    </source>
</evidence>
<reference evidence="3" key="1">
    <citation type="submission" date="2022-05" db="EMBL/GenBank/DDBJ databases">
        <title>The Musa troglodytarum L. genome provides insights into the mechanism of non-climacteric behaviour and enrichment of carotenoids.</title>
        <authorList>
            <person name="Wang J."/>
        </authorList>
    </citation>
    <scope>NUCLEOTIDE SEQUENCE</scope>
    <source>
        <tissue evidence="3">Leaf</tissue>
    </source>
</reference>
<evidence type="ECO:0000313" key="4">
    <source>
        <dbReference type="Proteomes" id="UP001055439"/>
    </source>
</evidence>
<dbReference type="PANTHER" id="PTHR33564:SF11">
    <property type="entry name" value="OS06G0604600 PROTEIN"/>
    <property type="match status" value="1"/>
</dbReference>
<keyword evidence="2" id="KW-0812">Transmembrane</keyword>
<feature type="compositionally biased region" description="Basic residues" evidence="1">
    <location>
        <begin position="89"/>
        <end position="98"/>
    </location>
</feature>
<evidence type="ECO:0000256" key="1">
    <source>
        <dbReference type="SAM" id="MobiDB-lite"/>
    </source>
</evidence>
<feature type="region of interest" description="Disordered" evidence="1">
    <location>
        <begin position="114"/>
        <end position="137"/>
    </location>
</feature>
<sequence>RRCGFTCHGLLAATKEAAALGISSPLMSASSLMSAHGVALATAVAVSGTVILIALRRQKPVSLSAATVPAPPPWRHLRSCMSSSEERKRARATRKKKKRVQFAAEVVEFDLGSSAEDHSRAERRRGGEGPEASRMPANRAALYDGILRDRGMQRMSCCY</sequence>
<protein>
    <submittedName>
        <fullName evidence="3">Uncharacterized protein</fullName>
    </submittedName>
</protein>
<keyword evidence="2" id="KW-0472">Membrane</keyword>
<dbReference type="EMBL" id="CP097510">
    <property type="protein sequence ID" value="URE30563.1"/>
    <property type="molecule type" value="Genomic_DNA"/>
</dbReference>
<feature type="non-terminal residue" evidence="3">
    <location>
        <position position="1"/>
    </location>
</feature>
<keyword evidence="4" id="KW-1185">Reference proteome</keyword>
<feature type="compositionally biased region" description="Basic and acidic residues" evidence="1">
    <location>
        <begin position="115"/>
        <end position="128"/>
    </location>
</feature>
<name>A0A9E7KQY8_9LILI</name>
<dbReference type="OrthoDB" id="695890at2759"/>
<feature type="transmembrane region" description="Helical" evidence="2">
    <location>
        <begin position="35"/>
        <end position="55"/>
    </location>
</feature>
<evidence type="ECO:0000256" key="2">
    <source>
        <dbReference type="SAM" id="Phobius"/>
    </source>
</evidence>